<keyword evidence="5" id="KW-0594">Phospholipid biosynthesis</keyword>
<keyword evidence="6" id="KW-1133">Transmembrane helix</keyword>
<comment type="caution">
    <text evidence="8">The sequence shown here is derived from an EMBL/GenBank/DDBJ whole genome shotgun (WGS) entry which is preliminary data.</text>
</comment>
<reference evidence="9" key="1">
    <citation type="submission" date="2022-10" db="EMBL/GenBank/DDBJ databases">
        <title>Genome assembly of Pristionchus species.</title>
        <authorList>
            <person name="Yoshida K."/>
            <person name="Sommer R.J."/>
        </authorList>
    </citation>
    <scope>NUCLEOTIDE SEQUENCE [LARGE SCALE GENOMIC DNA]</scope>
    <source>
        <strain evidence="9">RS5460</strain>
    </source>
</reference>
<evidence type="ECO:0000259" key="7">
    <source>
        <dbReference type="SMART" id="SM00563"/>
    </source>
</evidence>
<evidence type="ECO:0000256" key="5">
    <source>
        <dbReference type="RuleBase" id="RU361267"/>
    </source>
</evidence>
<dbReference type="GO" id="GO:0016020">
    <property type="term" value="C:membrane"/>
    <property type="evidence" value="ECO:0007669"/>
    <property type="project" value="InterPro"/>
</dbReference>
<comment type="catalytic activity">
    <reaction evidence="5">
        <text>a 1-acyl-sn-glycero-3-phosphate + an acyl-CoA = a 1,2-diacyl-sn-glycero-3-phosphate + CoA</text>
        <dbReference type="Rhea" id="RHEA:19709"/>
        <dbReference type="ChEBI" id="CHEBI:57287"/>
        <dbReference type="ChEBI" id="CHEBI:57970"/>
        <dbReference type="ChEBI" id="CHEBI:58342"/>
        <dbReference type="ChEBI" id="CHEBI:58608"/>
        <dbReference type="EC" id="2.3.1.51"/>
    </reaction>
</comment>
<evidence type="ECO:0000313" key="9">
    <source>
        <dbReference type="Proteomes" id="UP001328107"/>
    </source>
</evidence>
<accession>A0AAN4Z139</accession>
<organism evidence="8 9">
    <name type="scientific">Pristionchus mayeri</name>
    <dbReference type="NCBI Taxonomy" id="1317129"/>
    <lineage>
        <taxon>Eukaryota</taxon>
        <taxon>Metazoa</taxon>
        <taxon>Ecdysozoa</taxon>
        <taxon>Nematoda</taxon>
        <taxon>Chromadorea</taxon>
        <taxon>Rhabditida</taxon>
        <taxon>Rhabditina</taxon>
        <taxon>Diplogasteromorpha</taxon>
        <taxon>Diplogasteroidea</taxon>
        <taxon>Neodiplogasteridae</taxon>
        <taxon>Pristionchus</taxon>
    </lineage>
</organism>
<dbReference type="SMART" id="SM00563">
    <property type="entry name" value="PlsC"/>
    <property type="match status" value="1"/>
</dbReference>
<dbReference type="InterPro" id="IPR002123">
    <property type="entry name" value="Plipid/glycerol_acylTrfase"/>
</dbReference>
<evidence type="ECO:0000256" key="1">
    <source>
        <dbReference type="ARBA" id="ARBA00004728"/>
    </source>
</evidence>
<dbReference type="EMBL" id="BTRK01000001">
    <property type="protein sequence ID" value="GMR30013.1"/>
    <property type="molecule type" value="Genomic_DNA"/>
</dbReference>
<dbReference type="Pfam" id="PF01553">
    <property type="entry name" value="Acyltransferase"/>
    <property type="match status" value="1"/>
</dbReference>
<evidence type="ECO:0000256" key="4">
    <source>
        <dbReference type="ARBA" id="ARBA00023315"/>
    </source>
</evidence>
<keyword evidence="5" id="KW-1208">Phospholipid metabolism</keyword>
<dbReference type="GO" id="GO:0006654">
    <property type="term" value="P:phosphatidic acid biosynthetic process"/>
    <property type="evidence" value="ECO:0007669"/>
    <property type="project" value="TreeGrafter"/>
</dbReference>
<keyword evidence="3 5" id="KW-0808">Transferase</keyword>
<dbReference type="PANTHER" id="PTHR10434">
    <property type="entry name" value="1-ACYL-SN-GLYCEROL-3-PHOSPHATE ACYLTRANSFERASE"/>
    <property type="match status" value="1"/>
</dbReference>
<proteinExistence type="inferred from homology"/>
<feature type="transmembrane region" description="Helical" evidence="6">
    <location>
        <begin position="6"/>
        <end position="24"/>
    </location>
</feature>
<keyword evidence="5" id="KW-0443">Lipid metabolism</keyword>
<dbReference type="PANTHER" id="PTHR10434:SF11">
    <property type="entry name" value="1-ACYL-SN-GLYCEROL-3-PHOSPHATE ACYLTRANSFERASE"/>
    <property type="match status" value="1"/>
</dbReference>
<keyword evidence="9" id="KW-1185">Reference proteome</keyword>
<gene>
    <name evidence="8" type="ORF">PMAYCL1PPCAC_00208</name>
</gene>
<feature type="domain" description="Phospholipid/glycerol acyltransferase" evidence="7">
    <location>
        <begin position="96"/>
        <end position="217"/>
    </location>
</feature>
<name>A0AAN4Z139_9BILA</name>
<dbReference type="InterPro" id="IPR004552">
    <property type="entry name" value="AGP_acyltrans"/>
</dbReference>
<dbReference type="GO" id="GO:0005783">
    <property type="term" value="C:endoplasmic reticulum"/>
    <property type="evidence" value="ECO:0007669"/>
    <property type="project" value="TreeGrafter"/>
</dbReference>
<comment type="domain">
    <text evidence="5">The HXXXXD motif is essential for acyltransferase activity and may constitute the binding site for the phosphate moiety of the glycerol-3-phosphate.</text>
</comment>
<dbReference type="NCBIfam" id="TIGR00530">
    <property type="entry name" value="AGP_acyltrn"/>
    <property type="match status" value="1"/>
</dbReference>
<dbReference type="CDD" id="cd07989">
    <property type="entry name" value="LPLAT_AGPAT-like"/>
    <property type="match status" value="1"/>
</dbReference>
<dbReference type="AlphaFoldDB" id="A0AAN4Z139"/>
<dbReference type="SUPFAM" id="SSF69593">
    <property type="entry name" value="Glycerol-3-phosphate (1)-acyltransferase"/>
    <property type="match status" value="1"/>
</dbReference>
<feature type="transmembrane region" description="Helical" evidence="6">
    <location>
        <begin position="126"/>
        <end position="145"/>
    </location>
</feature>
<keyword evidence="4 5" id="KW-0012">Acyltransferase</keyword>
<comment type="pathway">
    <text evidence="1">Phospholipid metabolism; CDP-diacylglycerol biosynthesis; CDP-diacylglycerol from sn-glycerol 3-phosphate: step 2/3.</text>
</comment>
<keyword evidence="5" id="KW-0444">Lipid biosynthesis</keyword>
<dbReference type="GO" id="GO:0003841">
    <property type="term" value="F:1-acylglycerol-3-phosphate O-acyltransferase activity"/>
    <property type="evidence" value="ECO:0007669"/>
    <property type="project" value="UniProtKB-UniRule"/>
</dbReference>
<evidence type="ECO:0000256" key="3">
    <source>
        <dbReference type="ARBA" id="ARBA00022679"/>
    </source>
</evidence>
<keyword evidence="6" id="KW-0472">Membrane</keyword>
<evidence type="ECO:0000313" key="8">
    <source>
        <dbReference type="EMBL" id="GMR30013.1"/>
    </source>
</evidence>
<feature type="transmembrane region" description="Helical" evidence="6">
    <location>
        <begin position="36"/>
        <end position="58"/>
    </location>
</feature>
<evidence type="ECO:0000256" key="6">
    <source>
        <dbReference type="SAM" id="Phobius"/>
    </source>
</evidence>
<sequence length="287" mass="32682">MLFGCQCWNVLLVLFGILTLAYAFNRRFRFVIRCVLLYATIMVNTILSMALCIPASFFGHACTVTFATLKVLMRWTGINVETRNFNEVFAKQQSPCVVICNHQSAIDTVVMANAYPPRGTVMMKRSLAYVPIFNILAWVCNIIFIDRPGRDKKSNTKNLKAVQKCIDVMNKKNLKLWMFPEGTRNRPLDGMLPFKMGAFNIAVQAQMPIVPIVASSFKCFYSHPEQYFDSDGEIIIQVMDPIPTIGLSLEDVPSLAEEVRQKMLVVYDRITKEVNEKMALKREGKKQ</sequence>
<keyword evidence="6" id="KW-0812">Transmembrane</keyword>
<dbReference type="Proteomes" id="UP001328107">
    <property type="component" value="Unassembled WGS sequence"/>
</dbReference>
<comment type="similarity">
    <text evidence="2 5">Belongs to the 1-acyl-sn-glycerol-3-phosphate acyltransferase family.</text>
</comment>
<protein>
    <recommendedName>
        <fullName evidence="5">1-acyl-sn-glycerol-3-phosphate acyltransferase</fullName>
        <ecNumber evidence="5">2.3.1.51</ecNumber>
    </recommendedName>
</protein>
<dbReference type="EC" id="2.3.1.51" evidence="5"/>
<evidence type="ECO:0000256" key="2">
    <source>
        <dbReference type="ARBA" id="ARBA00008655"/>
    </source>
</evidence>